<feature type="region of interest" description="Disordered" evidence="1">
    <location>
        <begin position="24"/>
        <end position="80"/>
    </location>
</feature>
<dbReference type="Proteomes" id="UP000244722">
    <property type="component" value="Unassembled WGS sequence"/>
</dbReference>
<evidence type="ECO:0000313" key="3">
    <source>
        <dbReference type="Proteomes" id="UP000244722"/>
    </source>
</evidence>
<keyword evidence="3" id="KW-1185">Reference proteome</keyword>
<accession>A0A2T6ZRX8</accession>
<dbReference type="EMBL" id="NESQ01000128">
    <property type="protein sequence ID" value="PUU78184.1"/>
    <property type="molecule type" value="Genomic_DNA"/>
</dbReference>
<sequence>MPSLRFFSLYHVLLHRHRHQPYPSMYPSTVTHPYHPPPSEIQPQPTHIPATPIQRKGRKGNYPLQQVADVSVIKKKGKTS</sequence>
<dbReference type="AlphaFoldDB" id="A0A2T6ZRX8"/>
<evidence type="ECO:0000256" key="1">
    <source>
        <dbReference type="SAM" id="MobiDB-lite"/>
    </source>
</evidence>
<protein>
    <submittedName>
        <fullName evidence="2">Uncharacterized protein</fullName>
    </submittedName>
</protein>
<proteinExistence type="predicted"/>
<reference evidence="2 3" key="1">
    <citation type="submission" date="2017-04" db="EMBL/GenBank/DDBJ databases">
        <title>Draft genome sequence of Tuber borchii Vittad., a whitish edible truffle.</title>
        <authorList>
            <consortium name="DOE Joint Genome Institute"/>
            <person name="Murat C."/>
            <person name="Kuo A."/>
            <person name="Barry K.W."/>
            <person name="Clum A."/>
            <person name="Dockter R.B."/>
            <person name="Fauchery L."/>
            <person name="Iotti M."/>
            <person name="Kohler A."/>
            <person name="Labutti K."/>
            <person name="Lindquist E.A."/>
            <person name="Lipzen A."/>
            <person name="Ohm R.A."/>
            <person name="Wang M."/>
            <person name="Grigoriev I.V."/>
            <person name="Zambonelli A."/>
            <person name="Martin F.M."/>
        </authorList>
    </citation>
    <scope>NUCLEOTIDE SEQUENCE [LARGE SCALE GENOMIC DNA]</scope>
    <source>
        <strain evidence="2 3">Tbo3840</strain>
    </source>
</reference>
<evidence type="ECO:0000313" key="2">
    <source>
        <dbReference type="EMBL" id="PUU78184.1"/>
    </source>
</evidence>
<gene>
    <name evidence="2" type="ORF">B9Z19DRAFT_101972</name>
</gene>
<organism evidence="2 3">
    <name type="scientific">Tuber borchii</name>
    <name type="common">White truffle</name>
    <dbReference type="NCBI Taxonomy" id="42251"/>
    <lineage>
        <taxon>Eukaryota</taxon>
        <taxon>Fungi</taxon>
        <taxon>Dikarya</taxon>
        <taxon>Ascomycota</taxon>
        <taxon>Pezizomycotina</taxon>
        <taxon>Pezizomycetes</taxon>
        <taxon>Pezizales</taxon>
        <taxon>Tuberaceae</taxon>
        <taxon>Tuber</taxon>
    </lineage>
</organism>
<comment type="caution">
    <text evidence="2">The sequence shown here is derived from an EMBL/GenBank/DDBJ whole genome shotgun (WGS) entry which is preliminary data.</text>
</comment>
<name>A0A2T6ZRX8_TUBBO</name>